<name>A0A8H7YFQ7_AJECA</name>
<dbReference type="Pfam" id="PF12708">
    <property type="entry name" value="Pect-lyase_RHGA_epim"/>
    <property type="match status" value="1"/>
</dbReference>
<dbReference type="InterPro" id="IPR011050">
    <property type="entry name" value="Pectin_lyase_fold/virulence"/>
</dbReference>
<dbReference type="EMBL" id="JAEVHI010000006">
    <property type="protein sequence ID" value="KAG5288837.1"/>
    <property type="molecule type" value="Genomic_DNA"/>
</dbReference>
<dbReference type="SUPFAM" id="SSF51126">
    <property type="entry name" value="Pectin lyase-like"/>
    <property type="match status" value="1"/>
</dbReference>
<dbReference type="Gene3D" id="2.160.20.10">
    <property type="entry name" value="Single-stranded right-handed beta-helix, Pectin lyase-like"/>
    <property type="match status" value="1"/>
</dbReference>
<evidence type="ECO:0000259" key="2">
    <source>
        <dbReference type="Pfam" id="PF12708"/>
    </source>
</evidence>
<dbReference type="InterPro" id="IPR051801">
    <property type="entry name" value="GH28_Enzymes"/>
</dbReference>
<dbReference type="OrthoDB" id="1046782at2759"/>
<protein>
    <submittedName>
        <fullName evidence="3">Exo-beta-1,3-glucanase Exg0</fullName>
    </submittedName>
</protein>
<dbReference type="InterPro" id="IPR024535">
    <property type="entry name" value="RHGA/B-epi-like_pectate_lyase"/>
</dbReference>
<gene>
    <name evidence="3" type="ORF">I7I52_12453</name>
</gene>
<feature type="signal peptide" evidence="1">
    <location>
        <begin position="1"/>
        <end position="27"/>
    </location>
</feature>
<dbReference type="AlphaFoldDB" id="A0A8H7YFQ7"/>
<evidence type="ECO:0000313" key="4">
    <source>
        <dbReference type="Proteomes" id="UP000670092"/>
    </source>
</evidence>
<comment type="caution">
    <text evidence="3">The sequence shown here is derived from an EMBL/GenBank/DDBJ whole genome shotgun (WGS) entry which is preliminary data.</text>
</comment>
<dbReference type="PANTHER" id="PTHR31339">
    <property type="entry name" value="PECTIN LYASE-RELATED"/>
    <property type="match status" value="1"/>
</dbReference>
<feature type="chain" id="PRO_5034938221" evidence="1">
    <location>
        <begin position="28"/>
        <end position="164"/>
    </location>
</feature>
<keyword evidence="1" id="KW-0732">Signal</keyword>
<dbReference type="PANTHER" id="PTHR31339:SF9">
    <property type="entry name" value="PLASMIN AND FIBRONECTIN-BINDING PROTEIN A"/>
    <property type="match status" value="1"/>
</dbReference>
<evidence type="ECO:0000313" key="3">
    <source>
        <dbReference type="EMBL" id="KAG5288837.1"/>
    </source>
</evidence>
<proteinExistence type="predicted"/>
<accession>A0A8H7YFQ7</accession>
<dbReference type="VEuPathDB" id="FungiDB:I7I52_12453"/>
<dbReference type="Proteomes" id="UP000670092">
    <property type="component" value="Unassembled WGS sequence"/>
</dbReference>
<reference evidence="3 4" key="1">
    <citation type="submission" date="2021-01" db="EMBL/GenBank/DDBJ databases">
        <title>Chromosome-level genome assembly of a human fungal pathogen reveals clustering of transcriptionally co-regulated genes.</title>
        <authorList>
            <person name="Voorhies M."/>
            <person name="Cohen S."/>
            <person name="Shea T.P."/>
            <person name="Petrus S."/>
            <person name="Munoz J.F."/>
            <person name="Poplawski S."/>
            <person name="Goldman W.E."/>
            <person name="Michael T."/>
            <person name="Cuomo C.A."/>
            <person name="Sil A."/>
            <person name="Beyhan S."/>
        </authorList>
    </citation>
    <scope>NUCLEOTIDE SEQUENCE [LARGE SCALE GENOMIC DNA]</scope>
    <source>
        <strain evidence="3 4">G184AR</strain>
    </source>
</reference>
<feature type="domain" description="Rhamnogalacturonase A/B/Epimerase-like pectate lyase" evidence="2">
    <location>
        <begin position="65"/>
        <end position="162"/>
    </location>
</feature>
<sequence>MMLSSSVLWVVTHLWLLLGGLTSLANAIPMPQGNPTPQASGFWVGSIDRRGSPAFRTASGEYQVYRNVKEFGAKGDGTTDDTEAINKAISTGNRCGLGCDSSTVTPAIVYFPAGTYVVSKPIIQYYYTQLVGDALNLPVIKAASSFQGIAVIDADPYTDQGTNW</sequence>
<evidence type="ECO:0000256" key="1">
    <source>
        <dbReference type="SAM" id="SignalP"/>
    </source>
</evidence>
<organism evidence="3 4">
    <name type="scientific">Ajellomyces capsulatus</name>
    <name type="common">Darling's disease fungus</name>
    <name type="synonym">Histoplasma capsulatum</name>
    <dbReference type="NCBI Taxonomy" id="5037"/>
    <lineage>
        <taxon>Eukaryota</taxon>
        <taxon>Fungi</taxon>
        <taxon>Dikarya</taxon>
        <taxon>Ascomycota</taxon>
        <taxon>Pezizomycotina</taxon>
        <taxon>Eurotiomycetes</taxon>
        <taxon>Eurotiomycetidae</taxon>
        <taxon>Onygenales</taxon>
        <taxon>Ajellomycetaceae</taxon>
        <taxon>Histoplasma</taxon>
    </lineage>
</organism>
<dbReference type="InterPro" id="IPR012334">
    <property type="entry name" value="Pectin_lyas_fold"/>
</dbReference>